<protein>
    <recommendedName>
        <fullName evidence="5">Nudix hydrolase domain-containing protein</fullName>
    </recommendedName>
</protein>
<dbReference type="EMBL" id="JABMIG020000136">
    <property type="protein sequence ID" value="KAL3789754.1"/>
    <property type="molecule type" value="Genomic_DNA"/>
</dbReference>
<organism evidence="3 4">
    <name type="scientific">Cyclotella cryptica</name>
    <dbReference type="NCBI Taxonomy" id="29204"/>
    <lineage>
        <taxon>Eukaryota</taxon>
        <taxon>Sar</taxon>
        <taxon>Stramenopiles</taxon>
        <taxon>Ochrophyta</taxon>
        <taxon>Bacillariophyta</taxon>
        <taxon>Coscinodiscophyceae</taxon>
        <taxon>Thalassiosirophycidae</taxon>
        <taxon>Stephanodiscales</taxon>
        <taxon>Stephanodiscaceae</taxon>
        <taxon>Cyclotella</taxon>
    </lineage>
</organism>
<feature type="signal peptide" evidence="2">
    <location>
        <begin position="1"/>
        <end position="29"/>
    </location>
</feature>
<proteinExistence type="predicted"/>
<dbReference type="AlphaFoldDB" id="A0ABD3PQ23"/>
<name>A0ABD3PQ23_9STRA</name>
<sequence length="269" mass="30243">MKRWRGFHPFIIIICHLLSIFGVIYPAAASSNGSDRITPRHQSNASPTNPLYPTGRDRPHTYRIISDKIVYSGWRRVIRRTVSPPKHVHPHHYDDYNSKNHLIDFDIIDQNHGTNGAVIIFAWNSTSKTATIVREYMPGCHRVLGGLAAGLVEDEKHTSEGNGERTLVAAQCELEEECHLAGGMWYRLTEEGISVPMDKYVVTEITPYLVIDPHHVPNPRPLDDEEDIEILTGISPAEIMQMIREGDMNLVGGWGALLALAKLRELGEI</sequence>
<dbReference type="Proteomes" id="UP001516023">
    <property type="component" value="Unassembled WGS sequence"/>
</dbReference>
<accession>A0ABD3PQ23</accession>
<reference evidence="3 4" key="1">
    <citation type="journal article" date="2020" name="G3 (Bethesda)">
        <title>Improved Reference Genome for Cyclotella cryptica CCMP332, a Model for Cell Wall Morphogenesis, Salinity Adaptation, and Lipid Production in Diatoms (Bacillariophyta).</title>
        <authorList>
            <person name="Roberts W.R."/>
            <person name="Downey K.M."/>
            <person name="Ruck E.C."/>
            <person name="Traller J.C."/>
            <person name="Alverson A.J."/>
        </authorList>
    </citation>
    <scope>NUCLEOTIDE SEQUENCE [LARGE SCALE GENOMIC DNA]</scope>
    <source>
        <strain evidence="3 4">CCMP332</strain>
    </source>
</reference>
<keyword evidence="4" id="KW-1185">Reference proteome</keyword>
<evidence type="ECO:0000256" key="2">
    <source>
        <dbReference type="SAM" id="SignalP"/>
    </source>
</evidence>
<evidence type="ECO:0000313" key="3">
    <source>
        <dbReference type="EMBL" id="KAL3789754.1"/>
    </source>
</evidence>
<evidence type="ECO:0000313" key="4">
    <source>
        <dbReference type="Proteomes" id="UP001516023"/>
    </source>
</evidence>
<feature type="compositionally biased region" description="Polar residues" evidence="1">
    <location>
        <begin position="34"/>
        <end position="51"/>
    </location>
</feature>
<feature type="region of interest" description="Disordered" evidence="1">
    <location>
        <begin position="34"/>
        <end position="57"/>
    </location>
</feature>
<gene>
    <name evidence="3" type="ORF">HJC23_006747</name>
</gene>
<feature type="chain" id="PRO_5044793381" description="Nudix hydrolase domain-containing protein" evidence="2">
    <location>
        <begin position="30"/>
        <end position="269"/>
    </location>
</feature>
<dbReference type="SUPFAM" id="SSF55811">
    <property type="entry name" value="Nudix"/>
    <property type="match status" value="1"/>
</dbReference>
<dbReference type="Gene3D" id="3.90.79.10">
    <property type="entry name" value="Nucleoside Triphosphate Pyrophosphohydrolase"/>
    <property type="match status" value="1"/>
</dbReference>
<dbReference type="InterPro" id="IPR015797">
    <property type="entry name" value="NUDIX_hydrolase-like_dom_sf"/>
</dbReference>
<keyword evidence="2" id="KW-0732">Signal</keyword>
<evidence type="ECO:0008006" key="5">
    <source>
        <dbReference type="Google" id="ProtNLM"/>
    </source>
</evidence>
<comment type="caution">
    <text evidence="3">The sequence shown here is derived from an EMBL/GenBank/DDBJ whole genome shotgun (WGS) entry which is preliminary data.</text>
</comment>
<evidence type="ECO:0000256" key="1">
    <source>
        <dbReference type="SAM" id="MobiDB-lite"/>
    </source>
</evidence>